<protein>
    <submittedName>
        <fullName evidence="11">Cellulase family glycosylhydrolase</fullName>
    </submittedName>
</protein>
<dbReference type="Pfam" id="PF00150">
    <property type="entry name" value="Cellulase"/>
    <property type="match status" value="1"/>
</dbReference>
<evidence type="ECO:0000313" key="12">
    <source>
        <dbReference type="Proteomes" id="UP001597541"/>
    </source>
</evidence>
<dbReference type="SUPFAM" id="SSF49785">
    <property type="entry name" value="Galactose-binding domain-like"/>
    <property type="match status" value="2"/>
</dbReference>
<feature type="signal peptide" evidence="8">
    <location>
        <begin position="1"/>
        <end position="19"/>
    </location>
</feature>
<dbReference type="RefSeq" id="WP_377604247.1">
    <property type="nucleotide sequence ID" value="NZ_JBHUME010000009.1"/>
</dbReference>
<evidence type="ECO:0000256" key="4">
    <source>
        <dbReference type="ARBA" id="ARBA00023277"/>
    </source>
</evidence>
<dbReference type="InterPro" id="IPR017853">
    <property type="entry name" value="GH"/>
</dbReference>
<dbReference type="InterPro" id="IPR001547">
    <property type="entry name" value="Glyco_hydro_5"/>
</dbReference>
<organism evidence="11 12">
    <name type="scientific">Paenibacillus gansuensis</name>
    <dbReference type="NCBI Taxonomy" id="306542"/>
    <lineage>
        <taxon>Bacteria</taxon>
        <taxon>Bacillati</taxon>
        <taxon>Bacillota</taxon>
        <taxon>Bacilli</taxon>
        <taxon>Bacillales</taxon>
        <taxon>Paenibacillaceae</taxon>
        <taxon>Paenibacillus</taxon>
    </lineage>
</organism>
<evidence type="ECO:0000256" key="2">
    <source>
        <dbReference type="ARBA" id="ARBA00022801"/>
    </source>
</evidence>
<dbReference type="Gene3D" id="3.20.20.80">
    <property type="entry name" value="Glycosidases"/>
    <property type="match status" value="1"/>
</dbReference>
<proteinExistence type="inferred from homology"/>
<keyword evidence="8" id="KW-0732">Signal</keyword>
<keyword evidence="3" id="KW-0136">Cellulose degradation</keyword>
<keyword evidence="12" id="KW-1185">Reference proteome</keyword>
<sequence>MKKWSSLLVSLSLLGGLLAGTGVPGKVSAAAPEIGRNLVDDRGFESGTTAGWTGQGATLTAIQWYPRLGGAWSMRVTNRTNTWAGPVYNLLGKMNAGQKHRFSVWVMQDSGNATETFSLIVRATVNGVQSWTTLNSRSLAKDNYGRLSGEYTLPSENVTELVFYIQCSNPTVNYYVDNAYVSAVTNTQTFSKIKVSGNKLVDSANQPQLFKGVNALPPNEAYNDYWDPYYYRKMASWGANVVRIPIQHDDWFLADEQKRWDLLEQAIQWAADYGMRSIIDWHEIGSIATGYSDNNDPPTSQADFNAFWTKAATLYNNDPRVLMYEIFNEPLTATATQNDWITQRNWANNAVSLIRGIDANTPIGVAGLNYASDLRYAGQYPVSGTGLVYITHPYSFIAEANYDMLFGYLAASYPLFATELGYDTSEVYKESRFVGSSRYREANMALIKKYNMHWTAWHFGVYGPALLTDFNNNGTSTYTPTEAGSFYRDKILQVEGTDFGTSPAYSTGTEFGKAHDDSVVTYFDYAQANGGYTGIDAGQSYRIAKIKFYPRPGFTGRMAGGKFQGSNTSSSSGYVDLATVSSASEGWNEITVSNTGSYRYLRYLSPNGSYSNVAEVDYIKYVP</sequence>
<dbReference type="PROSITE" id="PS00659">
    <property type="entry name" value="GLYCOSYL_HYDROL_F5"/>
    <property type="match status" value="1"/>
</dbReference>
<dbReference type="InterPro" id="IPR018087">
    <property type="entry name" value="Glyco_hydro_5_CS"/>
</dbReference>
<dbReference type="SUPFAM" id="SSF51445">
    <property type="entry name" value="(Trans)glycosidases"/>
    <property type="match status" value="1"/>
</dbReference>
<evidence type="ECO:0000313" key="11">
    <source>
        <dbReference type="EMBL" id="MFD2613938.1"/>
    </source>
</evidence>
<dbReference type="PANTHER" id="PTHR31297">
    <property type="entry name" value="GLUCAN ENDO-1,6-BETA-GLUCOSIDASE B"/>
    <property type="match status" value="1"/>
</dbReference>
<evidence type="ECO:0000256" key="8">
    <source>
        <dbReference type="SAM" id="SignalP"/>
    </source>
</evidence>
<accession>A0ABW5PFX2</accession>
<name>A0ABW5PFX2_9BACL</name>
<keyword evidence="2 7" id="KW-0378">Hydrolase</keyword>
<evidence type="ECO:0000259" key="9">
    <source>
        <dbReference type="Pfam" id="PF00150"/>
    </source>
</evidence>
<evidence type="ECO:0000256" key="7">
    <source>
        <dbReference type="RuleBase" id="RU361153"/>
    </source>
</evidence>
<gene>
    <name evidence="11" type="ORF">ACFSUF_16100</name>
</gene>
<evidence type="ECO:0000256" key="1">
    <source>
        <dbReference type="ARBA" id="ARBA00005641"/>
    </source>
</evidence>
<reference evidence="12" key="1">
    <citation type="journal article" date="2019" name="Int. J. Syst. Evol. Microbiol.">
        <title>The Global Catalogue of Microorganisms (GCM) 10K type strain sequencing project: providing services to taxonomists for standard genome sequencing and annotation.</title>
        <authorList>
            <consortium name="The Broad Institute Genomics Platform"/>
            <consortium name="The Broad Institute Genome Sequencing Center for Infectious Disease"/>
            <person name="Wu L."/>
            <person name="Ma J."/>
        </authorList>
    </citation>
    <scope>NUCLEOTIDE SEQUENCE [LARGE SCALE GENOMIC DNA]</scope>
    <source>
        <strain evidence="12">KCTC 3950</strain>
    </source>
</reference>
<feature type="domain" description="CBM-cenC" evidence="10">
    <location>
        <begin position="37"/>
        <end position="169"/>
    </location>
</feature>
<keyword evidence="6" id="KW-0624">Polysaccharide degradation</keyword>
<evidence type="ECO:0000256" key="3">
    <source>
        <dbReference type="ARBA" id="ARBA00023001"/>
    </source>
</evidence>
<evidence type="ECO:0000256" key="6">
    <source>
        <dbReference type="ARBA" id="ARBA00023326"/>
    </source>
</evidence>
<dbReference type="Gene3D" id="2.60.120.260">
    <property type="entry name" value="Galactose-binding domain-like"/>
    <property type="match status" value="2"/>
</dbReference>
<dbReference type="InterPro" id="IPR008979">
    <property type="entry name" value="Galactose-bd-like_sf"/>
</dbReference>
<dbReference type="InterPro" id="IPR050386">
    <property type="entry name" value="Glycosyl_hydrolase_5"/>
</dbReference>
<dbReference type="Proteomes" id="UP001597541">
    <property type="component" value="Unassembled WGS sequence"/>
</dbReference>
<dbReference type="InterPro" id="IPR003305">
    <property type="entry name" value="CenC_carb-bd"/>
</dbReference>
<feature type="chain" id="PRO_5046244334" evidence="8">
    <location>
        <begin position="20"/>
        <end position="623"/>
    </location>
</feature>
<comment type="caution">
    <text evidence="11">The sequence shown here is derived from an EMBL/GenBank/DDBJ whole genome shotgun (WGS) entry which is preliminary data.</text>
</comment>
<evidence type="ECO:0000256" key="5">
    <source>
        <dbReference type="ARBA" id="ARBA00023295"/>
    </source>
</evidence>
<keyword evidence="4" id="KW-0119">Carbohydrate metabolism</keyword>
<evidence type="ECO:0000259" key="10">
    <source>
        <dbReference type="Pfam" id="PF02018"/>
    </source>
</evidence>
<feature type="domain" description="Glycoside hydrolase family 5" evidence="9">
    <location>
        <begin position="202"/>
        <end position="460"/>
    </location>
</feature>
<dbReference type="EMBL" id="JBHUME010000009">
    <property type="protein sequence ID" value="MFD2613938.1"/>
    <property type="molecule type" value="Genomic_DNA"/>
</dbReference>
<comment type="similarity">
    <text evidence="1 7">Belongs to the glycosyl hydrolase 5 (cellulase A) family.</text>
</comment>
<keyword evidence="5 7" id="KW-0326">Glycosidase</keyword>
<dbReference type="Pfam" id="PF02018">
    <property type="entry name" value="CBM_4_9"/>
    <property type="match status" value="1"/>
</dbReference>
<dbReference type="PANTHER" id="PTHR31297:SF41">
    <property type="entry name" value="ENDOGLUCANASE, PUTATIVE (AFU_ORTHOLOGUE AFUA_5G01830)-RELATED"/>
    <property type="match status" value="1"/>
</dbReference>